<dbReference type="GO" id="GO:0034475">
    <property type="term" value="P:U4 snRNA 3'-end processing"/>
    <property type="evidence" value="ECO:0007669"/>
    <property type="project" value="TreeGrafter"/>
</dbReference>
<feature type="domain" description="Exoribonuclease phosphorolytic" evidence="9">
    <location>
        <begin position="59"/>
        <end position="189"/>
    </location>
</feature>
<comment type="subunit">
    <text evidence="7">Component of the RNA exosome complex. Specifically part of the catalytically inactive RNA exosome core complex (Exo-9) which may associate with the catalytic subunits RRP6 and DIS3 in cytoplasmic- and nuclear-specific RNA exosome complex forms. Exo-9 is formed by a hexameric base ring of RNase PH domain-containing subunits and a cap ring consisting of CSL4, RRP4 and RRP40.</text>
</comment>
<keyword evidence="5" id="KW-0271">Exosome</keyword>
<evidence type="ECO:0000256" key="1">
    <source>
        <dbReference type="ARBA" id="ARBA00004496"/>
    </source>
</evidence>
<keyword evidence="4" id="KW-0963">Cytoplasm</keyword>
<evidence type="ECO:0000256" key="6">
    <source>
        <dbReference type="ARBA" id="ARBA00023242"/>
    </source>
</evidence>
<dbReference type="Gene3D" id="3.30.230.70">
    <property type="entry name" value="GHMP Kinase, N-terminal domain"/>
    <property type="match status" value="1"/>
</dbReference>
<organism evidence="11 12">
    <name type="scientific">Saitoella complicata (strain BCRC 22490 / CBS 7301 / JCM 7358 / NBRC 10748 / NRRL Y-17804)</name>
    <dbReference type="NCBI Taxonomy" id="698492"/>
    <lineage>
        <taxon>Eukaryota</taxon>
        <taxon>Fungi</taxon>
        <taxon>Dikarya</taxon>
        <taxon>Ascomycota</taxon>
        <taxon>Taphrinomycotina</taxon>
        <taxon>Taphrinomycotina incertae sedis</taxon>
        <taxon>Saitoella</taxon>
    </lineage>
</organism>
<evidence type="ECO:0000259" key="9">
    <source>
        <dbReference type="Pfam" id="PF01138"/>
    </source>
</evidence>
<comment type="subcellular location">
    <subcellularLocation>
        <location evidence="1">Cytoplasm</location>
    </subcellularLocation>
    <subcellularLocation>
        <location evidence="2">Nucleus</location>
        <location evidence="2">Nucleolus</location>
    </subcellularLocation>
</comment>
<dbReference type="InterPro" id="IPR001247">
    <property type="entry name" value="ExoRNase_PH_dom1"/>
</dbReference>
<dbReference type="GO" id="GO:0071051">
    <property type="term" value="P:poly(A)-dependent snoRNA 3'-end processing"/>
    <property type="evidence" value="ECO:0007669"/>
    <property type="project" value="TreeGrafter"/>
</dbReference>
<dbReference type="Proteomes" id="UP000033140">
    <property type="component" value="Unassembled WGS sequence"/>
</dbReference>
<reference evidence="11 12" key="1">
    <citation type="journal article" date="2011" name="J. Gen. Appl. Microbiol.">
        <title>Draft genome sequencing of the enigmatic yeast Saitoella complicata.</title>
        <authorList>
            <person name="Nishida H."/>
            <person name="Hamamoto M."/>
            <person name="Sugiyama J."/>
        </authorList>
    </citation>
    <scope>NUCLEOTIDE SEQUENCE [LARGE SCALE GENOMIC DNA]</scope>
    <source>
        <strain evidence="11 12">NRRL Y-17804</strain>
    </source>
</reference>
<dbReference type="GO" id="GO:0071028">
    <property type="term" value="P:nuclear mRNA surveillance"/>
    <property type="evidence" value="ECO:0007669"/>
    <property type="project" value="TreeGrafter"/>
</dbReference>
<keyword evidence="6" id="KW-0539">Nucleus</keyword>
<evidence type="ECO:0000256" key="2">
    <source>
        <dbReference type="ARBA" id="ARBA00004604"/>
    </source>
</evidence>
<dbReference type="FunFam" id="3.30.230.70:FF:000004">
    <property type="entry name" value="Exosome complex component Rrp41"/>
    <property type="match status" value="1"/>
</dbReference>
<dbReference type="GO" id="GO:0000177">
    <property type="term" value="C:cytoplasmic exosome (RNase complex)"/>
    <property type="evidence" value="ECO:0007669"/>
    <property type="project" value="TreeGrafter"/>
</dbReference>
<reference evidence="11 12" key="2">
    <citation type="journal article" date="2014" name="J. Gen. Appl. Microbiol.">
        <title>The early diverging ascomycetous budding yeast Saitoella complicata has three histone deacetylases belonging to the Clr6, Hos2, and Rpd3 lineages.</title>
        <authorList>
            <person name="Nishida H."/>
            <person name="Matsumoto T."/>
            <person name="Kondo S."/>
            <person name="Hamamoto M."/>
            <person name="Yoshikawa H."/>
        </authorList>
    </citation>
    <scope>NUCLEOTIDE SEQUENCE [LARGE SCALE GENOMIC DNA]</scope>
    <source>
        <strain evidence="11 12">NRRL Y-17804</strain>
    </source>
</reference>
<dbReference type="GO" id="GO:0016075">
    <property type="term" value="P:rRNA catabolic process"/>
    <property type="evidence" value="ECO:0007669"/>
    <property type="project" value="TreeGrafter"/>
</dbReference>
<feature type="domain" description="Exoribonuclease phosphorolytic" evidence="10">
    <location>
        <begin position="192"/>
        <end position="255"/>
    </location>
</feature>
<dbReference type="InterPro" id="IPR015847">
    <property type="entry name" value="ExoRNase_PH_dom2"/>
</dbReference>
<dbReference type="PANTHER" id="PTHR11953:SF0">
    <property type="entry name" value="EXOSOME COMPLEX COMPONENT RRP41"/>
    <property type="match status" value="1"/>
</dbReference>
<dbReference type="Pfam" id="PF01138">
    <property type="entry name" value="RNase_PH"/>
    <property type="match status" value="1"/>
</dbReference>
<dbReference type="Pfam" id="PF03725">
    <property type="entry name" value="RNase_PH_C"/>
    <property type="match status" value="1"/>
</dbReference>
<dbReference type="STRING" id="698492.A0A0E9NBC8"/>
<comment type="similarity">
    <text evidence="3">Belongs to the RNase PH family.</text>
</comment>
<keyword evidence="12" id="KW-1185">Reference proteome</keyword>
<evidence type="ECO:0000256" key="3">
    <source>
        <dbReference type="ARBA" id="ARBA00006678"/>
    </source>
</evidence>
<dbReference type="EMBL" id="BACD03000007">
    <property type="protein sequence ID" value="GAO47144.1"/>
    <property type="molecule type" value="Genomic_DNA"/>
</dbReference>
<protein>
    <recommendedName>
        <fullName evidence="8">Ribosomal RNA-processing protein 41</fullName>
    </recommendedName>
</protein>
<reference evidence="11 12" key="3">
    <citation type="journal article" date="2015" name="Genome Announc.">
        <title>Draft Genome Sequence of the Archiascomycetous Yeast Saitoella complicata.</title>
        <authorList>
            <person name="Yamauchi K."/>
            <person name="Kondo S."/>
            <person name="Hamamoto M."/>
            <person name="Takahashi Y."/>
            <person name="Ogura Y."/>
            <person name="Hayashi T."/>
            <person name="Nishida H."/>
        </authorList>
    </citation>
    <scope>NUCLEOTIDE SEQUENCE [LARGE SCALE GENOMIC DNA]</scope>
    <source>
        <strain evidence="11 12">NRRL Y-17804</strain>
    </source>
</reference>
<dbReference type="SUPFAM" id="SSF54211">
    <property type="entry name" value="Ribosomal protein S5 domain 2-like"/>
    <property type="match status" value="1"/>
</dbReference>
<proteinExistence type="inferred from homology"/>
<dbReference type="InterPro" id="IPR050080">
    <property type="entry name" value="RNase_PH"/>
</dbReference>
<accession>A0A0E9NBC8</accession>
<dbReference type="PANTHER" id="PTHR11953">
    <property type="entry name" value="EXOSOME COMPLEX COMPONENT"/>
    <property type="match status" value="1"/>
</dbReference>
<evidence type="ECO:0000313" key="11">
    <source>
        <dbReference type="EMBL" id="GAO47144.1"/>
    </source>
</evidence>
<dbReference type="InterPro" id="IPR036345">
    <property type="entry name" value="ExoRNase_PH_dom2_sf"/>
</dbReference>
<dbReference type="InterPro" id="IPR027408">
    <property type="entry name" value="PNPase/RNase_PH_dom_sf"/>
</dbReference>
<dbReference type="CDD" id="cd11370">
    <property type="entry name" value="RNase_PH_RRP41"/>
    <property type="match status" value="1"/>
</dbReference>
<dbReference type="InterPro" id="IPR020568">
    <property type="entry name" value="Ribosomal_Su5_D2-typ_SF"/>
</dbReference>
<dbReference type="GO" id="GO:0000176">
    <property type="term" value="C:nuclear exosome (RNase complex)"/>
    <property type="evidence" value="ECO:0007669"/>
    <property type="project" value="UniProtKB-ARBA"/>
</dbReference>
<dbReference type="OMA" id="ECRINTH"/>
<gene>
    <name evidence="11" type="ORF">G7K_1355-t1</name>
</gene>
<dbReference type="GO" id="GO:0005730">
    <property type="term" value="C:nucleolus"/>
    <property type="evidence" value="ECO:0007669"/>
    <property type="project" value="UniProtKB-SubCell"/>
</dbReference>
<evidence type="ECO:0000256" key="4">
    <source>
        <dbReference type="ARBA" id="ARBA00022490"/>
    </source>
</evidence>
<comment type="caution">
    <text evidence="11">The sequence shown here is derived from an EMBL/GenBank/DDBJ whole genome shotgun (WGS) entry which is preliminary data.</text>
</comment>
<name>A0A0E9NBC8_SAICN</name>
<sequence>MERCAHVREENDEIIYLGGDEPASRGNASATCIITGCNIGDMETLSPEGLRLDGRRWNELRCFTSRISLLPDADGSSYIEHGNTKILCAVRGPREPLQRGTAHPEKTIITVDLSVPAFSTTDRKKRSRTDKRLQEWSTLIEDVFSDAVLVSLTPRSEISVSLQVLSQDGGMLADCVNAVTLAIVDAGIPISNYICACTAGLYDNEPLLDLNNMEENDMAYCTVATQGATEDVALLQMETRLHLDKFESMLSVAIAGCGQIKEMMDETVRKTSKAYLDRLEEQKQ</sequence>
<evidence type="ECO:0000259" key="10">
    <source>
        <dbReference type="Pfam" id="PF03725"/>
    </source>
</evidence>
<evidence type="ECO:0000256" key="7">
    <source>
        <dbReference type="ARBA" id="ARBA00063066"/>
    </source>
</evidence>
<dbReference type="SUPFAM" id="SSF55666">
    <property type="entry name" value="Ribonuclease PH domain 2-like"/>
    <property type="match status" value="1"/>
</dbReference>
<evidence type="ECO:0000313" key="12">
    <source>
        <dbReference type="Proteomes" id="UP000033140"/>
    </source>
</evidence>
<dbReference type="GO" id="GO:0003723">
    <property type="term" value="F:RNA binding"/>
    <property type="evidence" value="ECO:0007669"/>
    <property type="project" value="TreeGrafter"/>
</dbReference>
<evidence type="ECO:0000256" key="8">
    <source>
        <dbReference type="ARBA" id="ARBA00077929"/>
    </source>
</evidence>
<dbReference type="AlphaFoldDB" id="A0A0E9NBC8"/>
<evidence type="ECO:0000256" key="5">
    <source>
        <dbReference type="ARBA" id="ARBA00022835"/>
    </source>
</evidence>